<gene>
    <name evidence="2" type="ORF">Q5H92_10610</name>
</gene>
<keyword evidence="3" id="KW-1185">Reference proteome</keyword>
<feature type="transmembrane region" description="Helical" evidence="1">
    <location>
        <begin position="106"/>
        <end position="124"/>
    </location>
</feature>
<evidence type="ECO:0000256" key="1">
    <source>
        <dbReference type="SAM" id="Phobius"/>
    </source>
</evidence>
<comment type="caution">
    <text evidence="2">The sequence shown here is derived from an EMBL/GenBank/DDBJ whole genome shotgun (WGS) entry which is preliminary data.</text>
</comment>
<proteinExistence type="predicted"/>
<dbReference type="Proteomes" id="UP001167796">
    <property type="component" value="Unassembled WGS sequence"/>
</dbReference>
<reference evidence="2" key="1">
    <citation type="submission" date="2023-07" db="EMBL/GenBank/DDBJ databases">
        <authorList>
            <person name="Kim M.K."/>
        </authorList>
    </citation>
    <scope>NUCLEOTIDE SEQUENCE</scope>
    <source>
        <strain evidence="2">M29</strain>
    </source>
</reference>
<accession>A0ABT9AAE8</accession>
<protein>
    <submittedName>
        <fullName evidence="2">Uncharacterized protein</fullName>
    </submittedName>
</protein>
<dbReference type="RefSeq" id="WP_305011494.1">
    <property type="nucleotide sequence ID" value="NZ_JAUQSX010000005.1"/>
</dbReference>
<dbReference type="EMBL" id="JAUQSX010000005">
    <property type="protein sequence ID" value="MDO7846809.1"/>
    <property type="molecule type" value="Genomic_DNA"/>
</dbReference>
<keyword evidence="1" id="KW-0472">Membrane</keyword>
<organism evidence="2 3">
    <name type="scientific">Hymenobacter mellowenesis</name>
    <dbReference type="NCBI Taxonomy" id="3063995"/>
    <lineage>
        <taxon>Bacteria</taxon>
        <taxon>Pseudomonadati</taxon>
        <taxon>Bacteroidota</taxon>
        <taxon>Cytophagia</taxon>
        <taxon>Cytophagales</taxon>
        <taxon>Hymenobacteraceae</taxon>
        <taxon>Hymenobacter</taxon>
    </lineage>
</organism>
<keyword evidence="1" id="KW-0812">Transmembrane</keyword>
<feature type="transmembrane region" description="Helical" evidence="1">
    <location>
        <begin position="7"/>
        <end position="29"/>
    </location>
</feature>
<keyword evidence="1" id="KW-1133">Transmembrane helix</keyword>
<feature type="transmembrane region" description="Helical" evidence="1">
    <location>
        <begin position="41"/>
        <end position="60"/>
    </location>
</feature>
<name>A0ABT9AAE8_9BACT</name>
<evidence type="ECO:0000313" key="3">
    <source>
        <dbReference type="Proteomes" id="UP001167796"/>
    </source>
</evidence>
<evidence type="ECO:0000313" key="2">
    <source>
        <dbReference type="EMBL" id="MDO7846809.1"/>
    </source>
</evidence>
<feature type="transmembrane region" description="Helical" evidence="1">
    <location>
        <begin position="67"/>
        <end position="86"/>
    </location>
</feature>
<sequence>MTLTRHGCNVLASALLFLGYGYSTFLNYFTREGFFAPHLPPRTLLVLLASVPVVLGLYYLIGRGKRWAQALFVALYLLSLGVTVWQDAHRFPVPAFRGELHLVNEWGQYLLHGAAVGLLLLSFFKQAPAQETAR</sequence>